<reference evidence="2" key="1">
    <citation type="submission" date="2018-11" db="EMBL/GenBank/DDBJ databases">
        <authorList>
            <person name="Liu M."/>
        </authorList>
    </citation>
    <scope>NUCLEOTIDE SEQUENCE</scope>
</reference>
<accession>A0A410J3A0</accession>
<protein>
    <recommendedName>
        <fullName evidence="1">Trypsin-co-occurring domain-containing protein</fullName>
    </recommendedName>
</protein>
<organism evidence="2">
    <name type="scientific">Streptomyces murinus</name>
    <dbReference type="NCBI Taxonomy" id="33900"/>
    <lineage>
        <taxon>Bacteria</taxon>
        <taxon>Bacillati</taxon>
        <taxon>Actinomycetota</taxon>
        <taxon>Actinomycetes</taxon>
        <taxon>Kitasatosporales</taxon>
        <taxon>Streptomycetaceae</taxon>
        <taxon>Streptomyces</taxon>
    </lineage>
</organism>
<dbReference type="EMBL" id="MK234849">
    <property type="protein sequence ID" value="QAR15131.1"/>
    <property type="molecule type" value="Genomic_DNA"/>
</dbReference>
<dbReference type="Pfam" id="PF19493">
    <property type="entry name" value="Trypco1"/>
    <property type="match status" value="1"/>
</dbReference>
<dbReference type="InterPro" id="IPR045794">
    <property type="entry name" value="Trypco1"/>
</dbReference>
<evidence type="ECO:0000259" key="1">
    <source>
        <dbReference type="Pfam" id="PF19493"/>
    </source>
</evidence>
<name>A0A410J3A0_STRMR</name>
<feature type="domain" description="Trypsin-co-occurring" evidence="1">
    <location>
        <begin position="29"/>
        <end position="123"/>
    </location>
</feature>
<dbReference type="NCBIfam" id="NF041216">
    <property type="entry name" value="CU044_2847_fam"/>
    <property type="match status" value="1"/>
</dbReference>
<sequence length="125" mass="13387">MVRRQGVWHRKTGEDAVGEGQLVTMALDGEGKDIAVFEVDGDLTGSDLELAAGGDLVGRARVSVSEALDQVRPVLARVVETTRDLGPQEVEIQFGLKMGGETGVIIAKGTAEVNFAVRMVWRRPA</sequence>
<evidence type="ECO:0000313" key="2">
    <source>
        <dbReference type="EMBL" id="QAR15131.1"/>
    </source>
</evidence>
<proteinExistence type="predicted"/>
<dbReference type="AlphaFoldDB" id="A0A410J3A0"/>